<dbReference type="AlphaFoldDB" id="A0A7W6NBC0"/>
<sequence>MRTKIHAASLVALMIAAPAMAQDAPQSGADALGGPSALAVFVAADGSEVGTVTLTPNDDGSVTLSGGIQGMAPGDHGFHFHQTGECDPSTNFESAGSHFNPTDAQHGLDNPEGPHLGDMPNVTAGEDGVVRVELTSDLVTLEEGQEGSLFDDDGTAIIIHSGPDDQTTDPSGDSGDRIACAVVEPGAAVE</sequence>
<dbReference type="GO" id="GO:0005507">
    <property type="term" value="F:copper ion binding"/>
    <property type="evidence" value="ECO:0007669"/>
    <property type="project" value="InterPro"/>
</dbReference>
<comment type="cofactor">
    <cofactor evidence="2">
        <name>Cu cation</name>
        <dbReference type="ChEBI" id="CHEBI:23378"/>
    </cofactor>
    <text evidence="2">Binds 1 copper ion per subunit.</text>
</comment>
<comment type="function">
    <text evidence="2">Destroys radicals which are normally produced within the cells and which are toxic to biological systems.</text>
</comment>
<evidence type="ECO:0000313" key="5">
    <source>
        <dbReference type="EMBL" id="MBB4051539.1"/>
    </source>
</evidence>
<dbReference type="PROSITE" id="PS00332">
    <property type="entry name" value="SOD_CU_ZN_2"/>
    <property type="match status" value="1"/>
</dbReference>
<evidence type="ECO:0000256" key="1">
    <source>
        <dbReference type="ARBA" id="ARBA00010457"/>
    </source>
</evidence>
<feature type="domain" description="Superoxide dismutase copper/zinc binding" evidence="4">
    <location>
        <begin position="50"/>
        <end position="183"/>
    </location>
</feature>
<dbReference type="Gene3D" id="2.60.40.200">
    <property type="entry name" value="Superoxide dismutase, copper/zinc binding domain"/>
    <property type="match status" value="1"/>
</dbReference>
<keyword evidence="3" id="KW-0732">Signal</keyword>
<keyword evidence="2 5" id="KW-0560">Oxidoreductase</keyword>
<evidence type="ECO:0000259" key="4">
    <source>
        <dbReference type="Pfam" id="PF00080"/>
    </source>
</evidence>
<keyword evidence="2" id="KW-0186">Copper</keyword>
<comment type="similarity">
    <text evidence="1 2">Belongs to the Cu-Zn superoxide dismutase family.</text>
</comment>
<dbReference type="RefSeq" id="WP_183310287.1">
    <property type="nucleotide sequence ID" value="NZ_JACIEW010000002.1"/>
</dbReference>
<keyword evidence="2" id="KW-0479">Metal-binding</keyword>
<keyword evidence="2" id="KW-0862">Zinc</keyword>
<dbReference type="InterPro" id="IPR018152">
    <property type="entry name" value="SOD_Cu/Zn_BS"/>
</dbReference>
<name>A0A7W6NBC0_9HYPH</name>
<protein>
    <recommendedName>
        <fullName evidence="2">Superoxide dismutase [Cu-Zn]</fullName>
        <ecNumber evidence="2">1.15.1.1</ecNumber>
    </recommendedName>
</protein>
<evidence type="ECO:0000256" key="3">
    <source>
        <dbReference type="SAM" id="SignalP"/>
    </source>
</evidence>
<dbReference type="CDD" id="cd00305">
    <property type="entry name" value="Cu-Zn_Superoxide_Dismutase"/>
    <property type="match status" value="1"/>
</dbReference>
<dbReference type="InterPro" id="IPR036423">
    <property type="entry name" value="SOD-like_Cu/Zn_dom_sf"/>
</dbReference>
<dbReference type="PRINTS" id="PR00068">
    <property type="entry name" value="CUZNDISMTASE"/>
</dbReference>
<dbReference type="InterPro" id="IPR001424">
    <property type="entry name" value="SOD_Cu_Zn_dom"/>
</dbReference>
<dbReference type="EMBL" id="JACIEW010000002">
    <property type="protein sequence ID" value="MBB4051539.1"/>
    <property type="molecule type" value="Genomic_DNA"/>
</dbReference>
<feature type="chain" id="PRO_5031329790" description="Superoxide dismutase [Cu-Zn]" evidence="3">
    <location>
        <begin position="22"/>
        <end position="190"/>
    </location>
</feature>
<proteinExistence type="inferred from homology"/>
<dbReference type="GO" id="GO:0004784">
    <property type="term" value="F:superoxide dismutase activity"/>
    <property type="evidence" value="ECO:0007669"/>
    <property type="project" value="UniProtKB-EC"/>
</dbReference>
<accession>A0A7W6NBC0</accession>
<dbReference type="SUPFAM" id="SSF49329">
    <property type="entry name" value="Cu,Zn superoxide dismutase-like"/>
    <property type="match status" value="1"/>
</dbReference>
<evidence type="ECO:0000313" key="6">
    <source>
        <dbReference type="Proteomes" id="UP000547011"/>
    </source>
</evidence>
<dbReference type="Proteomes" id="UP000547011">
    <property type="component" value="Unassembled WGS sequence"/>
</dbReference>
<feature type="signal peptide" evidence="3">
    <location>
        <begin position="1"/>
        <end position="21"/>
    </location>
</feature>
<reference evidence="5 6" key="1">
    <citation type="submission" date="2020-08" db="EMBL/GenBank/DDBJ databases">
        <title>Genomic Encyclopedia of Type Strains, Phase IV (KMG-IV): sequencing the most valuable type-strain genomes for metagenomic binning, comparative biology and taxonomic classification.</title>
        <authorList>
            <person name="Goeker M."/>
        </authorList>
    </citation>
    <scope>NUCLEOTIDE SEQUENCE [LARGE SCALE GENOMIC DNA]</scope>
    <source>
        <strain evidence="5 6">DSM 23447</strain>
    </source>
</reference>
<gene>
    <name evidence="5" type="ORF">GGR20_001175</name>
</gene>
<comment type="cofactor">
    <cofactor evidence="2">
        <name>Zn(2+)</name>
        <dbReference type="ChEBI" id="CHEBI:29105"/>
    </cofactor>
    <text evidence="2">Binds 1 zinc ion per subunit.</text>
</comment>
<comment type="caution">
    <text evidence="5">The sequence shown here is derived from an EMBL/GenBank/DDBJ whole genome shotgun (WGS) entry which is preliminary data.</text>
</comment>
<keyword evidence="6" id="KW-1185">Reference proteome</keyword>
<evidence type="ECO:0000256" key="2">
    <source>
        <dbReference type="RuleBase" id="RU000393"/>
    </source>
</evidence>
<comment type="catalytic activity">
    <reaction evidence="2">
        <text>2 superoxide + 2 H(+) = H2O2 + O2</text>
        <dbReference type="Rhea" id="RHEA:20696"/>
        <dbReference type="ChEBI" id="CHEBI:15378"/>
        <dbReference type="ChEBI" id="CHEBI:15379"/>
        <dbReference type="ChEBI" id="CHEBI:16240"/>
        <dbReference type="ChEBI" id="CHEBI:18421"/>
        <dbReference type="EC" id="1.15.1.1"/>
    </reaction>
</comment>
<dbReference type="InterPro" id="IPR024134">
    <property type="entry name" value="SOD_Cu/Zn_/chaperone"/>
</dbReference>
<organism evidence="5 6">
    <name type="scientific">Devosia subaequoris</name>
    <dbReference type="NCBI Taxonomy" id="395930"/>
    <lineage>
        <taxon>Bacteria</taxon>
        <taxon>Pseudomonadati</taxon>
        <taxon>Pseudomonadota</taxon>
        <taxon>Alphaproteobacteria</taxon>
        <taxon>Hyphomicrobiales</taxon>
        <taxon>Devosiaceae</taxon>
        <taxon>Devosia</taxon>
    </lineage>
</organism>
<dbReference type="Pfam" id="PF00080">
    <property type="entry name" value="Sod_Cu"/>
    <property type="match status" value="1"/>
</dbReference>
<dbReference type="EC" id="1.15.1.1" evidence="2"/>
<dbReference type="PANTHER" id="PTHR10003">
    <property type="entry name" value="SUPEROXIDE DISMUTASE CU-ZN -RELATED"/>
    <property type="match status" value="1"/>
</dbReference>